<gene>
    <name evidence="2" type="ordered locus">Marme_1837</name>
</gene>
<dbReference type="Pfam" id="PF05136">
    <property type="entry name" value="Phage_portal_2"/>
    <property type="match status" value="1"/>
</dbReference>
<feature type="region of interest" description="Disordered" evidence="1">
    <location>
        <begin position="24"/>
        <end position="47"/>
    </location>
</feature>
<dbReference type="GO" id="GO:0019068">
    <property type="term" value="P:virion assembly"/>
    <property type="evidence" value="ECO:0007669"/>
    <property type="project" value="InterPro"/>
</dbReference>
<dbReference type="AlphaFoldDB" id="F2K1G2"/>
<evidence type="ECO:0000313" key="2">
    <source>
        <dbReference type="EMBL" id="ADZ91093.1"/>
    </source>
</evidence>
<dbReference type="RefSeq" id="WP_013660998.1">
    <property type="nucleotide sequence ID" value="NC_015276.1"/>
</dbReference>
<organism evidence="2 3">
    <name type="scientific">Marinomonas mediterranea (strain ATCC 700492 / JCM 21426 / NBRC 103028 / MMB-1)</name>
    <dbReference type="NCBI Taxonomy" id="717774"/>
    <lineage>
        <taxon>Bacteria</taxon>
        <taxon>Pseudomonadati</taxon>
        <taxon>Pseudomonadota</taxon>
        <taxon>Gammaproteobacteria</taxon>
        <taxon>Oceanospirillales</taxon>
        <taxon>Oceanospirillaceae</taxon>
        <taxon>Marinomonas</taxon>
    </lineage>
</organism>
<accession>F2K1G2</accession>
<dbReference type="Proteomes" id="UP000001062">
    <property type="component" value="Chromosome"/>
</dbReference>
<dbReference type="eggNOG" id="COG5511">
    <property type="taxonomic scope" value="Bacteria"/>
</dbReference>
<reference evidence="2 3" key="1">
    <citation type="journal article" date="2012" name="Stand. Genomic Sci.">
        <title>Complete genome sequence of the melanogenic marine bacterium Marinomonas mediterranea type strain (MMB-1(T)).</title>
        <authorList>
            <person name="Lucas-Elio P."/>
            <person name="Goodwin L."/>
            <person name="Woyke T."/>
            <person name="Pitluck S."/>
            <person name="Nolan M."/>
            <person name="Kyrpides N.C."/>
            <person name="Detter J.C."/>
            <person name="Copeland A."/>
            <person name="Teshima H."/>
            <person name="Bruce D."/>
            <person name="Detter C."/>
            <person name="Tapia R."/>
            <person name="Han S."/>
            <person name="Land M.L."/>
            <person name="Ivanova N."/>
            <person name="Mikhailova N."/>
            <person name="Johnston A.W."/>
            <person name="Sanchez-Amat A."/>
        </authorList>
    </citation>
    <scope>NUCLEOTIDE SEQUENCE [LARGE SCALE GENOMIC DNA]</scope>
    <source>
        <strain evidence="3">ATCC 700492 / JCM 21426 / NBRC 103028 / MMB-1</strain>
    </source>
</reference>
<protein>
    <submittedName>
        <fullName evidence="2">Phage portal protein, lambda family</fullName>
    </submittedName>
</protein>
<keyword evidence="3" id="KW-1185">Reference proteome</keyword>
<dbReference type="InterPro" id="IPR006429">
    <property type="entry name" value="Phage_lambda_portal"/>
</dbReference>
<name>F2K1G2_MARM1</name>
<evidence type="ECO:0000256" key="1">
    <source>
        <dbReference type="SAM" id="MobiDB-lite"/>
    </source>
</evidence>
<evidence type="ECO:0000313" key="3">
    <source>
        <dbReference type="Proteomes" id="UP000001062"/>
    </source>
</evidence>
<dbReference type="HOGENOM" id="CLU_027870_3_1_6"/>
<dbReference type="KEGG" id="mme:Marme_1837"/>
<dbReference type="EMBL" id="CP002583">
    <property type="protein sequence ID" value="ADZ91093.1"/>
    <property type="molecule type" value="Genomic_DNA"/>
</dbReference>
<dbReference type="OrthoDB" id="622132at2"/>
<dbReference type="NCBIfam" id="TIGR01539">
    <property type="entry name" value="portal_lambda"/>
    <property type="match status" value="1"/>
</dbReference>
<sequence length="499" mass="57262">MIVDHRGNPLSSVANLSYEGATRGKRAASLHSPRLGPNKTVAPDQGSLRDRTLAGHRNMPLVFSGIEKNVVNEVGSGVAIRAKTSDEQFNIAANELWQQRVQYSDPELVINWHGQLTQAVRARRTQGEVFIRKRYRSLSDGLPAPYQNQILESCFCPIELNQDLRNGRKIREGIEFDRKGRRLAYYFYREHPHDGEFSINLSDYVRVRAKDVIHHYLPTRPGQRRGTPDGTSGLIKAITFNSYDDAELVRKEQRAPYTGFMKRAVDYSHYEEDKHWQFDPITGEEIHPDSTNEIPNVSVQAGTVLNGFPGDDLTLFNGDDAGQGYSDYMRWQCISLALSYNQPYELLTGDWSQVNDRLVRIIMQQYYRQIEAIQDQLLVYQICMKDWKWFIEACVFSGKLDAPFYSASPEQYFKADYRPQGWDYIHPEQDVNAKIKAQKHDLTSTDLEVARKGQDPEEIETTNLKKLLRKVQKAKELGITEDDLGFLQKVENYLTNPAS</sequence>
<dbReference type="PATRIC" id="fig|717774.3.peg.1892"/>
<proteinExistence type="predicted"/>
<dbReference type="GO" id="GO:0005198">
    <property type="term" value="F:structural molecule activity"/>
    <property type="evidence" value="ECO:0007669"/>
    <property type="project" value="InterPro"/>
</dbReference>
<dbReference type="STRING" id="717774.Marme_1837"/>